<dbReference type="EMBL" id="ACBX02000035">
    <property type="protein sequence ID" value="EFB34514.1"/>
    <property type="molecule type" value="Genomic_DNA"/>
</dbReference>
<dbReference type="Proteomes" id="UP000004477">
    <property type="component" value="Unassembled WGS sequence"/>
</dbReference>
<dbReference type="STRING" id="537011.PREVCOP_05948"/>
<keyword evidence="2" id="KW-1185">Reference proteome</keyword>
<dbReference type="HOGENOM" id="CLU_065569_1_0_10"/>
<dbReference type="SUPFAM" id="SSF63825">
    <property type="entry name" value="YWTD domain"/>
    <property type="match status" value="1"/>
</dbReference>
<evidence type="ECO:0000313" key="1">
    <source>
        <dbReference type="EMBL" id="EFB34514.1"/>
    </source>
</evidence>
<evidence type="ECO:0000313" key="2">
    <source>
        <dbReference type="Proteomes" id="UP000004477"/>
    </source>
</evidence>
<protein>
    <submittedName>
        <fullName evidence="1">Uncharacterized protein</fullName>
    </submittedName>
</protein>
<dbReference type="PaxDb" id="537011-PREVCOP_05948"/>
<proteinExistence type="predicted"/>
<name>D1PFE1_9BACT</name>
<organism evidence="1 2">
    <name type="scientific">Segatella copri DSM 18205</name>
    <dbReference type="NCBI Taxonomy" id="537011"/>
    <lineage>
        <taxon>Bacteria</taxon>
        <taxon>Pseudomonadati</taxon>
        <taxon>Bacteroidota</taxon>
        <taxon>Bacteroidia</taxon>
        <taxon>Bacteroidales</taxon>
        <taxon>Prevotellaceae</taxon>
        <taxon>Segatella</taxon>
    </lineage>
</organism>
<comment type="caution">
    <text evidence="1">The sequence shown here is derived from an EMBL/GenBank/DDBJ whole genome shotgun (WGS) entry which is preliminary data.</text>
</comment>
<dbReference type="AlphaFoldDB" id="D1PFE1"/>
<sequence>MHYNINKEKKSLSPLCFLPSGRLVCYRSGDVLILENGSLVKTFSIFRSKKERILGRCRYLYRLLRMGVRSAWALNEELVLLSVGSMIYELDLNSGQLSEGFFCGEGIRPLIFTQAEGISSVDDGIYFGGYLGNREKKPVSVYKRTGNDKWNVVYTFPQGTINHVHAIVNDPYRDCLWIFTGDFDEASAIWKVTDNFKRVERVCCNDQKYRGCVVFALPEGLLYATDAPFADDFIYLMNSMDYSVKMIAPIDGSCIYGCQWKNKYVFSTTVEGDGRNTSRMEFYFGRKRGAGIKDEYVHMYCGNLQEGFTEIYKEKKDCMPYYTFQFGVFKFPYGVNNTDTLYFQPVATRNDLKLMSQRLRD</sequence>
<accession>D1PFE1</accession>
<gene>
    <name evidence="1" type="ORF">PREVCOP_05948</name>
</gene>
<reference evidence="1" key="1">
    <citation type="submission" date="2009-11" db="EMBL/GenBank/DDBJ databases">
        <authorList>
            <person name="Weinstock G."/>
            <person name="Sodergren E."/>
            <person name="Clifton S."/>
            <person name="Fulton L."/>
            <person name="Fulton B."/>
            <person name="Courtney L."/>
            <person name="Fronick C."/>
            <person name="Harrison M."/>
            <person name="Strong C."/>
            <person name="Farmer C."/>
            <person name="Delahaunty K."/>
            <person name="Markovic C."/>
            <person name="Hall O."/>
            <person name="Minx P."/>
            <person name="Tomlinson C."/>
            <person name="Mitreva M."/>
            <person name="Nelson J."/>
            <person name="Hou S."/>
            <person name="Wollam A."/>
            <person name="Pepin K.H."/>
            <person name="Johnson M."/>
            <person name="Bhonagiri V."/>
            <person name="Nash W.E."/>
            <person name="Warren W."/>
            <person name="Chinwalla A."/>
            <person name="Mardis E.R."/>
            <person name="Wilson R.K."/>
        </authorList>
    </citation>
    <scope>NUCLEOTIDE SEQUENCE [LARGE SCALE GENOMIC DNA]</scope>
    <source>
        <strain evidence="1">DSM 18205</strain>
    </source>
</reference>